<dbReference type="EMBL" id="PYMK01000035">
    <property type="protein sequence ID" value="PSU22951.1"/>
    <property type="molecule type" value="Genomic_DNA"/>
</dbReference>
<evidence type="ECO:0000313" key="2">
    <source>
        <dbReference type="EMBL" id="PSU22951.1"/>
    </source>
</evidence>
<evidence type="ECO:0000256" key="1">
    <source>
        <dbReference type="SAM" id="SignalP"/>
    </source>
</evidence>
<dbReference type="AlphaFoldDB" id="A0A2T3IEM7"/>
<proteinExistence type="predicted"/>
<dbReference type="Proteomes" id="UP000240254">
    <property type="component" value="Unassembled WGS sequence"/>
</dbReference>
<accession>A0A2T3IEM7</accession>
<gene>
    <name evidence="2" type="ORF">CTM88_20085</name>
</gene>
<keyword evidence="1" id="KW-0732">Signal</keyword>
<dbReference type="RefSeq" id="WP_065176752.1">
    <property type="nucleotide sequence ID" value="NZ_LZFA01000027.1"/>
</dbReference>
<sequence length="155" mass="18041">MRILLTLLFLFTLNINAAESNVDLKIRSIPPTQLPATDDLERMYEQLIESKNQDHNYSALLMLKYFSTLLPPVRYESHVHRYAEAIDIYNEIEVASYELTQLYINNSIDDTPLNAEALFIKTRILNDATRTADRVAVKLRDVVNIIKRRMEVEQL</sequence>
<protein>
    <submittedName>
        <fullName evidence="2">Uncharacterized protein</fullName>
    </submittedName>
</protein>
<organism evidence="2 3">
    <name type="scientific">Photobacterium aquimaris</name>
    <dbReference type="NCBI Taxonomy" id="512643"/>
    <lineage>
        <taxon>Bacteria</taxon>
        <taxon>Pseudomonadati</taxon>
        <taxon>Pseudomonadota</taxon>
        <taxon>Gammaproteobacteria</taxon>
        <taxon>Vibrionales</taxon>
        <taxon>Vibrionaceae</taxon>
        <taxon>Photobacterium</taxon>
    </lineage>
</organism>
<feature type="chain" id="PRO_5015684994" evidence="1">
    <location>
        <begin position="18"/>
        <end position="155"/>
    </location>
</feature>
<evidence type="ECO:0000313" key="3">
    <source>
        <dbReference type="Proteomes" id="UP000240254"/>
    </source>
</evidence>
<comment type="caution">
    <text evidence="2">The sequence shown here is derived from an EMBL/GenBank/DDBJ whole genome shotgun (WGS) entry which is preliminary data.</text>
</comment>
<reference evidence="2 3" key="1">
    <citation type="submission" date="2018-03" db="EMBL/GenBank/DDBJ databases">
        <title>Whole genome sequencing of Histamine producing bacteria.</title>
        <authorList>
            <person name="Butler K."/>
        </authorList>
    </citation>
    <scope>NUCLEOTIDE SEQUENCE [LARGE SCALE GENOMIC DNA]</scope>
    <source>
        <strain evidence="2 3">BS2</strain>
    </source>
</reference>
<feature type="signal peptide" evidence="1">
    <location>
        <begin position="1"/>
        <end position="17"/>
    </location>
</feature>
<name>A0A2T3IEM7_9GAMM</name>